<dbReference type="Gene3D" id="3.40.50.720">
    <property type="entry name" value="NAD(P)-binding Rossmann-like Domain"/>
    <property type="match status" value="1"/>
</dbReference>
<dbReference type="PANTHER" id="PTHR43377:SF1">
    <property type="entry name" value="BILIVERDIN REDUCTASE A"/>
    <property type="match status" value="1"/>
</dbReference>
<sequence>MKVGMIGAGSIAQIMHLPYLAEIPEVEIEALADPGANTSETLAERYNVPNRYQDSEELINEQQENLDGVVIATPMQTHADLAIAALEAGLHTFVEKPIAVTPEDAERVVETAENTDAECMVGYMKRYDPGYQRFAELVDDIDTIDLATSVVIPPDVGAVLEDTYDLIQAYLDDEFIEESMAARQQQCAEAIGTDDETLGRAYGYHLESICHDINALRGVLGSVTDIDHVDVFNDWKYLTAQLRYEGDLRCMLESGATDRLWYDERIQVDAPDRSVSIGFSNAFIKNTPSDVRVKKGTAEMEETIHTPSYDEAFKRELEHFVRCVEGDATPRTTPTDAQHDVELIADLFREFEGHDLVGDART</sequence>
<reference evidence="2 3" key="1">
    <citation type="submission" date="2019-02" db="EMBL/GenBank/DDBJ databases">
        <title>Haloarcula mannanilyticum sp. nov., a mannan degrading haloarchaeon isolated from commercial salt.</title>
        <authorList>
            <person name="Enomoto S."/>
            <person name="Shimane Y."/>
            <person name="Kamekura M."/>
            <person name="Ito T."/>
            <person name="Moriya O."/>
            <person name="Ihara K."/>
            <person name="Takahashi-Ando N."/>
            <person name="Fukushima Y."/>
            <person name="Yoshida Y."/>
            <person name="Usama R."/>
            <person name="Takai K."/>
            <person name="Minegishi H."/>
        </authorList>
    </citation>
    <scope>NUCLEOTIDE SEQUENCE [LARGE SCALE GENOMIC DNA]</scope>
    <source>
        <strain evidence="2 3">MD130-1</strain>
    </source>
</reference>
<feature type="domain" description="Gfo/Idh/MocA-like oxidoreductase N-terminal" evidence="1">
    <location>
        <begin position="1"/>
        <end position="123"/>
    </location>
</feature>
<dbReference type="InterPro" id="IPR000683">
    <property type="entry name" value="Gfo/Idh/MocA-like_OxRdtase_N"/>
</dbReference>
<dbReference type="InterPro" id="IPR051450">
    <property type="entry name" value="Gfo/Idh/MocA_Oxidoreductases"/>
</dbReference>
<protein>
    <submittedName>
        <fullName evidence="2">Oxidoreductase</fullName>
    </submittedName>
</protein>
<gene>
    <name evidence="2" type="ORF">Harman_39730</name>
</gene>
<dbReference type="EMBL" id="BIXZ01000014">
    <property type="protein sequence ID" value="GCF16038.1"/>
    <property type="molecule type" value="Genomic_DNA"/>
</dbReference>
<dbReference type="Gene3D" id="3.30.360.10">
    <property type="entry name" value="Dihydrodipicolinate Reductase, domain 2"/>
    <property type="match status" value="1"/>
</dbReference>
<evidence type="ECO:0000259" key="1">
    <source>
        <dbReference type="Pfam" id="PF01408"/>
    </source>
</evidence>
<comment type="caution">
    <text evidence="2">The sequence shown here is derived from an EMBL/GenBank/DDBJ whole genome shotgun (WGS) entry which is preliminary data.</text>
</comment>
<dbReference type="Pfam" id="PF01408">
    <property type="entry name" value="GFO_IDH_MocA"/>
    <property type="match status" value="1"/>
</dbReference>
<dbReference type="PANTHER" id="PTHR43377">
    <property type="entry name" value="BILIVERDIN REDUCTASE A"/>
    <property type="match status" value="1"/>
</dbReference>
<dbReference type="AlphaFoldDB" id="A0A4C2EN76"/>
<dbReference type="Proteomes" id="UP000304382">
    <property type="component" value="Unassembled WGS sequence"/>
</dbReference>
<proteinExistence type="predicted"/>
<dbReference type="GO" id="GO:0000166">
    <property type="term" value="F:nucleotide binding"/>
    <property type="evidence" value="ECO:0007669"/>
    <property type="project" value="InterPro"/>
</dbReference>
<name>A0A4C2EN76_9EURY</name>
<evidence type="ECO:0000313" key="2">
    <source>
        <dbReference type="EMBL" id="GCF16038.1"/>
    </source>
</evidence>
<keyword evidence="3" id="KW-1185">Reference proteome</keyword>
<organism evidence="2 3">
    <name type="scientific">Haloarcula mannanilytica</name>
    <dbReference type="NCBI Taxonomy" id="2509225"/>
    <lineage>
        <taxon>Archaea</taxon>
        <taxon>Methanobacteriati</taxon>
        <taxon>Methanobacteriota</taxon>
        <taxon>Stenosarchaea group</taxon>
        <taxon>Halobacteria</taxon>
        <taxon>Halobacteriales</taxon>
        <taxon>Haloarculaceae</taxon>
        <taxon>Haloarcula</taxon>
    </lineage>
</organism>
<accession>A0A4C2EN76</accession>
<dbReference type="InterPro" id="IPR036291">
    <property type="entry name" value="NAD(P)-bd_dom_sf"/>
</dbReference>
<evidence type="ECO:0000313" key="3">
    <source>
        <dbReference type="Proteomes" id="UP000304382"/>
    </source>
</evidence>
<dbReference type="RefSeq" id="WP_137685423.1">
    <property type="nucleotide sequence ID" value="NZ_BIXZ01000014.1"/>
</dbReference>
<dbReference type="SUPFAM" id="SSF51735">
    <property type="entry name" value="NAD(P)-binding Rossmann-fold domains"/>
    <property type="match status" value="1"/>
</dbReference>
<dbReference type="OrthoDB" id="25239at2157"/>